<dbReference type="NCBIfam" id="TIGR00592">
    <property type="entry name" value="pol2"/>
    <property type="match status" value="1"/>
</dbReference>
<evidence type="ECO:0000256" key="1">
    <source>
        <dbReference type="ARBA" id="ARBA00004123"/>
    </source>
</evidence>
<dbReference type="GO" id="GO:0005658">
    <property type="term" value="C:alpha DNA polymerase:primase complex"/>
    <property type="evidence" value="ECO:0007669"/>
    <property type="project" value="TreeGrafter"/>
</dbReference>
<feature type="domain" description="DNA-directed DNA polymerase family B exonuclease" evidence="16">
    <location>
        <begin position="488"/>
        <end position="731"/>
    </location>
</feature>
<evidence type="ECO:0000256" key="4">
    <source>
        <dbReference type="ARBA" id="ARBA00022695"/>
    </source>
</evidence>
<dbReference type="SUPFAM" id="SSF53098">
    <property type="entry name" value="Ribonuclease H-like"/>
    <property type="match status" value="1"/>
</dbReference>
<feature type="domain" description="DNA-directed DNA polymerase family B multifunctional" evidence="15">
    <location>
        <begin position="798"/>
        <end position="1270"/>
    </location>
</feature>
<keyword evidence="11" id="KW-0539">Nucleus</keyword>
<feature type="region of interest" description="Disordered" evidence="14">
    <location>
        <begin position="910"/>
        <end position="935"/>
    </location>
</feature>
<dbReference type="FunFam" id="1.10.132.60:FF:000004">
    <property type="entry name" value="DNA polymerase"/>
    <property type="match status" value="1"/>
</dbReference>
<dbReference type="Pfam" id="PF12254">
    <property type="entry name" value="DNA_pol_alpha_N"/>
    <property type="match status" value="1"/>
</dbReference>
<keyword evidence="5 12" id="KW-0235">DNA replication</keyword>
<evidence type="ECO:0000259" key="15">
    <source>
        <dbReference type="Pfam" id="PF00136"/>
    </source>
</evidence>
<feature type="region of interest" description="Disordered" evidence="14">
    <location>
        <begin position="239"/>
        <end position="310"/>
    </location>
</feature>
<dbReference type="InterPro" id="IPR045846">
    <property type="entry name" value="POLBc_alpha"/>
</dbReference>
<protein>
    <recommendedName>
        <fullName evidence="12">DNA polymerase</fullName>
        <ecNumber evidence="12">2.7.7.7</ecNumber>
    </recommendedName>
</protein>
<dbReference type="Gene3D" id="1.10.3200.20">
    <property type="entry name" value="DNA Polymerase alpha, zinc finger"/>
    <property type="match status" value="1"/>
</dbReference>
<dbReference type="Pfam" id="PF08996">
    <property type="entry name" value="zf-DNA_Pol"/>
    <property type="match status" value="1"/>
</dbReference>
<comment type="similarity">
    <text evidence="2 12">Belongs to the DNA polymerase type-B family.</text>
</comment>
<dbReference type="GO" id="GO:1902975">
    <property type="term" value="P:mitotic DNA replication initiation"/>
    <property type="evidence" value="ECO:0007669"/>
    <property type="project" value="InterPro"/>
</dbReference>
<feature type="compositionally biased region" description="Polar residues" evidence="14">
    <location>
        <begin position="1"/>
        <end position="10"/>
    </location>
</feature>
<dbReference type="Gene3D" id="3.90.1600.10">
    <property type="entry name" value="Palm domain of DNA polymerase"/>
    <property type="match status" value="1"/>
</dbReference>
<dbReference type="GO" id="GO:0000166">
    <property type="term" value="F:nucleotide binding"/>
    <property type="evidence" value="ECO:0007669"/>
    <property type="project" value="InterPro"/>
</dbReference>
<feature type="compositionally biased region" description="Polar residues" evidence="14">
    <location>
        <begin position="288"/>
        <end position="310"/>
    </location>
</feature>
<feature type="domain" description="DNA polymerase alpha catalytic subunit N-terminal" evidence="18">
    <location>
        <begin position="27"/>
        <end position="90"/>
    </location>
</feature>
<keyword evidence="6" id="KW-0479">Metal-binding</keyword>
<dbReference type="PROSITE" id="PS00116">
    <property type="entry name" value="DNA_POLYMERASE_B"/>
    <property type="match status" value="1"/>
</dbReference>
<evidence type="ECO:0000256" key="12">
    <source>
        <dbReference type="RuleBase" id="RU000442"/>
    </source>
</evidence>
<dbReference type="Pfam" id="PF00136">
    <property type="entry name" value="DNA_pol_B"/>
    <property type="match status" value="1"/>
</dbReference>
<name>Q3T8K1_9SPIT</name>
<dbReference type="EC" id="2.7.7.7" evidence="12"/>
<dbReference type="Gene3D" id="1.10.287.690">
    <property type="entry name" value="Helix hairpin bin"/>
    <property type="match status" value="1"/>
</dbReference>
<dbReference type="InterPro" id="IPR012337">
    <property type="entry name" value="RNaseH-like_sf"/>
</dbReference>
<evidence type="ECO:0000256" key="3">
    <source>
        <dbReference type="ARBA" id="ARBA00022679"/>
    </source>
</evidence>
<comment type="subcellular location">
    <subcellularLocation>
        <location evidence="1">Nucleus</location>
    </subcellularLocation>
</comment>
<evidence type="ECO:0000256" key="2">
    <source>
        <dbReference type="ARBA" id="ARBA00005755"/>
    </source>
</evidence>
<feature type="coiled-coil region" evidence="13">
    <location>
        <begin position="951"/>
        <end position="982"/>
    </location>
</feature>
<dbReference type="EMBL" id="AY293852">
    <property type="protein sequence ID" value="AAT11258.1"/>
    <property type="molecule type" value="Genomic_DNA"/>
</dbReference>
<evidence type="ECO:0000256" key="13">
    <source>
        <dbReference type="SAM" id="Coils"/>
    </source>
</evidence>
<dbReference type="InterPro" id="IPR006133">
    <property type="entry name" value="DNA-dir_DNA_pol_B_exonuc"/>
</dbReference>
<dbReference type="GO" id="GO:0003688">
    <property type="term" value="F:DNA replication origin binding"/>
    <property type="evidence" value="ECO:0007669"/>
    <property type="project" value="TreeGrafter"/>
</dbReference>
<keyword evidence="3 12" id="KW-0808">Transferase</keyword>
<evidence type="ECO:0000256" key="8">
    <source>
        <dbReference type="ARBA" id="ARBA00022833"/>
    </source>
</evidence>
<evidence type="ECO:0000259" key="16">
    <source>
        <dbReference type="Pfam" id="PF03104"/>
    </source>
</evidence>
<organism evidence="19">
    <name type="scientific">Uroleptus sp. WJC-2003</name>
    <dbReference type="NCBI Taxonomy" id="232233"/>
    <lineage>
        <taxon>Eukaryota</taxon>
        <taxon>Sar</taxon>
        <taxon>Alveolata</taxon>
        <taxon>Ciliophora</taxon>
        <taxon>Intramacronucleata</taxon>
        <taxon>Spirotrichea</taxon>
        <taxon>Stichotrichia</taxon>
        <taxon>Urostylida</taxon>
        <taxon>Urostylidae</taxon>
        <taxon>Uroleptus</taxon>
    </lineage>
</organism>
<keyword evidence="10 12" id="KW-0238">DNA-binding</keyword>
<feature type="region of interest" description="Disordered" evidence="14">
    <location>
        <begin position="841"/>
        <end position="860"/>
    </location>
</feature>
<dbReference type="CDD" id="cd05532">
    <property type="entry name" value="POLBc_alpha"/>
    <property type="match status" value="1"/>
</dbReference>
<evidence type="ECO:0000256" key="9">
    <source>
        <dbReference type="ARBA" id="ARBA00022932"/>
    </source>
</evidence>
<dbReference type="InterPro" id="IPR036397">
    <property type="entry name" value="RNaseH_sf"/>
</dbReference>
<dbReference type="Gene3D" id="1.10.132.60">
    <property type="entry name" value="DNA polymerase family B, C-terminal domain"/>
    <property type="match status" value="1"/>
</dbReference>
<dbReference type="Pfam" id="PF03104">
    <property type="entry name" value="DNA_pol_B_exo1"/>
    <property type="match status" value="1"/>
</dbReference>
<feature type="region of interest" description="Disordered" evidence="14">
    <location>
        <begin position="1294"/>
        <end position="1315"/>
    </location>
</feature>
<dbReference type="Gene3D" id="6.10.10.100">
    <property type="match status" value="1"/>
</dbReference>
<sequence>MSDQTYTTQFGREIKKAGKRDTSDAISQLRAAREGGQKRTDQYQVDEAKKIFADIDDEEYERLQDKRKNDDFIVDDEGFGYRDFGGEIWEVGDTKEEGAKKKRRKLDPNEQSITNFMMPLSTIPKKKNQSINNSIQQKPKISEEQQKDIMNDLLQEFDQKDADELEDINVAKVMADLNQPIAFSKEEELINKYNFTLEARQIADEKRMGEQQQIMSGTMQQNTNPFSKKRKFDDISNTTSAEKKQFQKNHPQSSNTSYFDAKSNQSQIQSDDYQSAFDDSKMLESKQIEQQVQQTVKPQIPPTSNSTTPLKNDDWNQLKQQNFQMNNEFKHIDSSAAINAQDYPVPYNADGTLSFYWIDAHEENNGADLYVFGKIFQPEVKQFVSCALKVNGMQREIYALPKQTGKARGTLTKEEESKQVRAVQLELDDIRKKRFSGITKWRCKPVTRKYAFEMPIQHGEHLFLKIKYDSTMPPLPTNLTGQSFECLFNTNQSMLELLILKRKIKGPCWMTIKNAQKVVDFKKTWCRQEISIDNPKNIEITLDDLNRQEVPPLTSLCFSFKTTRSQNNTNEIAMISCLVHNNVNQDGLTQAEKFQTLTLLRKLDGMPLPFDFEKRLKQRQDNIQVFTNEKQMIEAFISRMHLIDPDLLIAHNLCGGMFDLLLARIQLLKVSHWSRIGRFKKANIPNKKFDTGGANYGGSQWIPRQVTCGRLLVDTFLTAKELIRETNYDLTHLTRVQLKKERVDYDDDRLPKFYMSTDLLFQIVEHTEKDAYFTFQLMLHLSIIPLTKQLTNIAGNLWFRSLQNARAERNEMLLLHEFKKKKFILPDKKPPNAKDFKRGMLGEEFEENDNKRKGPKRKKAQYAGGLVIEPKAGFYDNIILLLDFNSLYPSIIQEYNLCFTTVNRRPTKNYDGSEIKNQFKIQDDDENEEEEQSDLPDKNVNLKDAVLPNVLRDLVQKRRAVKDKMKNEKDQIKLQQLEIRQKAIKLTANSMYGCLGFGSSRFHARAIAALITRTGRETLLRTKDIAENKLGFNVVYGDTDSIMINTGTNILQQALEMGKRLKVEVNGFYKCLEIEIDGVFKSLLLLKKKKYAALKYEGYGSPDVKVIQEMKGLDMVRRDWCPLSKTVGNYVLGQILSGKSREEVVMNLNEYLSDIGERMKSNRITLDQYIITKQLTRAIADYNDIKGQPHVQIATRLKKQGKSEADLVGGFIPYVICTETFEPSKTNPGLADRAYHPDEVASSKGKVQLDNEWYITQQILPPITRLIEHIDGIDVEFVAQCLGVDPKKYKYHSEKKRDDGADGNDMGQIQNPILQTETEKSLKNRSIAELKVKCPYCQEQYSFPGIYQEIKKEASGMNCIKCNKKLPQQYVMNRINLFLKQLLVLYYSGNFNCSETSCNNKDCRQLLVNNKCIIPTCKGKMIAEYTESQTNDTLRYLQGLFNLKKYIHEQKKTAFKESDIPNWENFQALQQKVDTVINRSKYNKVDLSSIFNFMRKNKSAVQ</sequence>
<feature type="compositionally biased region" description="Basic and acidic residues" evidence="14">
    <location>
        <begin position="12"/>
        <end position="23"/>
    </location>
</feature>
<dbReference type="InterPro" id="IPR015088">
    <property type="entry name" value="Znf_DNA-dir_DNA_pol_B_alpha"/>
</dbReference>
<dbReference type="CDD" id="cd05776">
    <property type="entry name" value="DNA_polB_alpha_exo"/>
    <property type="match status" value="1"/>
</dbReference>
<dbReference type="Gene3D" id="3.30.420.10">
    <property type="entry name" value="Ribonuclease H-like superfamily/Ribonuclease H"/>
    <property type="match status" value="1"/>
</dbReference>
<proteinExistence type="inferred from homology"/>
<dbReference type="PANTHER" id="PTHR45861:SF1">
    <property type="entry name" value="DNA POLYMERASE ALPHA CATALYTIC SUBUNIT"/>
    <property type="match status" value="1"/>
</dbReference>
<evidence type="ECO:0000259" key="17">
    <source>
        <dbReference type="Pfam" id="PF08996"/>
    </source>
</evidence>
<evidence type="ECO:0000256" key="11">
    <source>
        <dbReference type="ARBA" id="ARBA00023242"/>
    </source>
</evidence>
<evidence type="ECO:0000313" key="19">
    <source>
        <dbReference type="EMBL" id="AAT11258.1"/>
    </source>
</evidence>
<dbReference type="Gene3D" id="2.40.50.730">
    <property type="match status" value="1"/>
</dbReference>
<dbReference type="SUPFAM" id="SSF56672">
    <property type="entry name" value="DNA/RNA polymerases"/>
    <property type="match status" value="1"/>
</dbReference>
<keyword evidence="8" id="KW-0862">Zinc</keyword>
<dbReference type="InterPro" id="IPR038256">
    <property type="entry name" value="Pol_alpha_znc_sf"/>
</dbReference>
<evidence type="ECO:0000256" key="14">
    <source>
        <dbReference type="SAM" id="MobiDB-lite"/>
    </source>
</evidence>
<dbReference type="SMART" id="SM00486">
    <property type="entry name" value="POLBc"/>
    <property type="match status" value="1"/>
</dbReference>
<dbReference type="PRINTS" id="PR00106">
    <property type="entry name" value="DNAPOLB"/>
</dbReference>
<feature type="compositionally biased region" description="Acidic residues" evidence="14">
    <location>
        <begin position="923"/>
        <end position="934"/>
    </location>
</feature>
<feature type="region of interest" description="Disordered" evidence="14">
    <location>
        <begin position="119"/>
        <end position="142"/>
    </location>
</feature>
<dbReference type="InterPro" id="IPR024647">
    <property type="entry name" value="DNA_pol_a_cat_su_N"/>
</dbReference>
<dbReference type="InterPro" id="IPR006134">
    <property type="entry name" value="DNA-dir_DNA_pol_B_multi_dom"/>
</dbReference>
<keyword evidence="13" id="KW-0175">Coiled coil</keyword>
<accession>Q3T8K1</accession>
<dbReference type="Gene3D" id="3.30.70.2820">
    <property type="match status" value="1"/>
</dbReference>
<evidence type="ECO:0000256" key="10">
    <source>
        <dbReference type="ARBA" id="ARBA00023125"/>
    </source>
</evidence>
<feature type="compositionally biased region" description="Basic and acidic residues" evidence="14">
    <location>
        <begin position="278"/>
        <end position="287"/>
    </location>
</feature>
<dbReference type="GO" id="GO:0003697">
    <property type="term" value="F:single-stranded DNA binding"/>
    <property type="evidence" value="ECO:0007669"/>
    <property type="project" value="TreeGrafter"/>
</dbReference>
<dbReference type="GO" id="GO:0006272">
    <property type="term" value="P:leading strand elongation"/>
    <property type="evidence" value="ECO:0007669"/>
    <property type="project" value="TreeGrafter"/>
</dbReference>
<dbReference type="InterPro" id="IPR043502">
    <property type="entry name" value="DNA/RNA_pol_sf"/>
</dbReference>
<evidence type="ECO:0000256" key="6">
    <source>
        <dbReference type="ARBA" id="ARBA00022723"/>
    </source>
</evidence>
<feature type="compositionally biased region" description="Polar residues" evidence="14">
    <location>
        <begin position="248"/>
        <end position="273"/>
    </location>
</feature>
<comment type="catalytic activity">
    <reaction evidence="12">
        <text>DNA(n) + a 2'-deoxyribonucleoside 5'-triphosphate = DNA(n+1) + diphosphate</text>
        <dbReference type="Rhea" id="RHEA:22508"/>
        <dbReference type="Rhea" id="RHEA-COMP:17339"/>
        <dbReference type="Rhea" id="RHEA-COMP:17340"/>
        <dbReference type="ChEBI" id="CHEBI:33019"/>
        <dbReference type="ChEBI" id="CHEBI:61560"/>
        <dbReference type="ChEBI" id="CHEBI:173112"/>
        <dbReference type="EC" id="2.7.7.7"/>
    </reaction>
</comment>
<evidence type="ECO:0000259" key="18">
    <source>
        <dbReference type="Pfam" id="PF12254"/>
    </source>
</evidence>
<dbReference type="InterPro" id="IPR042087">
    <property type="entry name" value="DNA_pol_B_thumb"/>
</dbReference>
<feature type="compositionally biased region" description="Polar residues" evidence="14">
    <location>
        <begin position="129"/>
        <end position="139"/>
    </location>
</feature>
<keyword evidence="4 12" id="KW-0548">Nucleotidyltransferase</keyword>
<dbReference type="GO" id="GO:0003887">
    <property type="term" value="F:DNA-directed DNA polymerase activity"/>
    <property type="evidence" value="ECO:0007669"/>
    <property type="project" value="UniProtKB-KW"/>
</dbReference>
<keyword evidence="7" id="KW-0863">Zinc-finger</keyword>
<evidence type="ECO:0000256" key="5">
    <source>
        <dbReference type="ARBA" id="ARBA00022705"/>
    </source>
</evidence>
<reference evidence="19" key="1">
    <citation type="submission" date="2003-05" db="EMBL/GenBank/DDBJ databases">
        <title>Searching for the Origin of Ciliate Scrambled Genes: Hints from Several DNA Polymerase Alpha Genes.</title>
        <authorList>
            <person name="Chang W.-J."/>
            <person name="Bryson P.D."/>
            <person name="Landweber L.F."/>
        </authorList>
    </citation>
    <scope>NUCLEOTIDE SEQUENCE</scope>
</reference>
<reference evidence="19" key="2">
    <citation type="journal article" date="2005" name="Proc. Natl. Acad. Sci. U.S.A.">
        <title>The evolutionary origin of a complex scrambled gene.</title>
        <authorList>
            <person name="Chang W.J."/>
            <person name="Bryson P.D."/>
            <person name="Liang H."/>
            <person name="Shin M.K."/>
            <person name="Landweber L.F."/>
        </authorList>
    </citation>
    <scope>NUCLEOTIDE SEQUENCE</scope>
</reference>
<feature type="domain" description="Zinc finger DNA-directed DNA polymerase family B alpha" evidence="17">
    <location>
        <begin position="1323"/>
        <end position="1491"/>
    </location>
</feature>
<dbReference type="GO" id="GO:0003682">
    <property type="term" value="F:chromatin binding"/>
    <property type="evidence" value="ECO:0007669"/>
    <property type="project" value="TreeGrafter"/>
</dbReference>
<dbReference type="PANTHER" id="PTHR45861">
    <property type="entry name" value="DNA POLYMERASE ALPHA CATALYTIC SUBUNIT"/>
    <property type="match status" value="1"/>
</dbReference>
<dbReference type="GO" id="GO:0008270">
    <property type="term" value="F:zinc ion binding"/>
    <property type="evidence" value="ECO:0007669"/>
    <property type="project" value="UniProtKB-KW"/>
</dbReference>
<evidence type="ECO:0000256" key="7">
    <source>
        <dbReference type="ARBA" id="ARBA00022771"/>
    </source>
</evidence>
<feature type="region of interest" description="Disordered" evidence="14">
    <location>
        <begin position="1"/>
        <end position="24"/>
    </location>
</feature>
<dbReference type="GO" id="GO:0006273">
    <property type="term" value="P:lagging strand elongation"/>
    <property type="evidence" value="ECO:0007669"/>
    <property type="project" value="TreeGrafter"/>
</dbReference>
<dbReference type="InterPro" id="IPR006172">
    <property type="entry name" value="DNA-dir_DNA_pol_B"/>
</dbReference>
<keyword evidence="9 12" id="KW-0239">DNA-directed DNA polymerase</keyword>
<dbReference type="InterPro" id="IPR017964">
    <property type="entry name" value="DNA-dir_DNA_pol_B_CS"/>
</dbReference>
<dbReference type="InterPro" id="IPR023211">
    <property type="entry name" value="DNA_pol_palm_dom_sf"/>
</dbReference>